<dbReference type="RefSeq" id="WP_083550660.1">
    <property type="nucleotide sequence ID" value="NZ_FRBL01000009.1"/>
</dbReference>
<gene>
    <name evidence="3" type="ORF">SAMN05444266_109244</name>
</gene>
<evidence type="ECO:0000256" key="1">
    <source>
        <dbReference type="ARBA" id="ARBA00023284"/>
    </source>
</evidence>
<dbReference type="PROSITE" id="PS00194">
    <property type="entry name" value="THIOREDOXIN_1"/>
    <property type="match status" value="1"/>
</dbReference>
<evidence type="ECO:0000313" key="3">
    <source>
        <dbReference type="EMBL" id="SHM62786.1"/>
    </source>
</evidence>
<dbReference type="EMBL" id="FRBL01000009">
    <property type="protein sequence ID" value="SHM62786.1"/>
    <property type="molecule type" value="Genomic_DNA"/>
</dbReference>
<dbReference type="CDD" id="cd02947">
    <property type="entry name" value="TRX_family"/>
    <property type="match status" value="1"/>
</dbReference>
<dbReference type="Gene3D" id="3.40.30.10">
    <property type="entry name" value="Glutaredoxin"/>
    <property type="match status" value="1"/>
</dbReference>
<dbReference type="SUPFAM" id="SSF52833">
    <property type="entry name" value="Thioredoxin-like"/>
    <property type="match status" value="1"/>
</dbReference>
<reference evidence="3 4" key="1">
    <citation type="submission" date="2016-11" db="EMBL/GenBank/DDBJ databases">
        <authorList>
            <person name="Jaros S."/>
            <person name="Januszkiewicz K."/>
            <person name="Wedrychowicz H."/>
        </authorList>
    </citation>
    <scope>NUCLEOTIDE SEQUENCE [LARGE SCALE GENOMIC DNA]</scope>
    <source>
        <strain evidence="3 4">DSM 27406</strain>
    </source>
</reference>
<dbReference type="STRING" id="1419482.SAMN05444266_109244"/>
<keyword evidence="1" id="KW-0676">Redox-active center</keyword>
<dbReference type="InterPro" id="IPR013766">
    <property type="entry name" value="Thioredoxin_domain"/>
</dbReference>
<dbReference type="InterPro" id="IPR017937">
    <property type="entry name" value="Thioredoxin_CS"/>
</dbReference>
<dbReference type="Proteomes" id="UP000184420">
    <property type="component" value="Unassembled WGS sequence"/>
</dbReference>
<dbReference type="InterPro" id="IPR036249">
    <property type="entry name" value="Thioredoxin-like_sf"/>
</dbReference>
<name>A0A1M7KC02_9BACT</name>
<dbReference type="Pfam" id="PF00085">
    <property type="entry name" value="Thioredoxin"/>
    <property type="match status" value="1"/>
</dbReference>
<dbReference type="OrthoDB" id="9790390at2"/>
<proteinExistence type="predicted"/>
<protein>
    <submittedName>
        <fullName evidence="3">Thioredoxin</fullName>
    </submittedName>
</protein>
<feature type="domain" description="Thioredoxin" evidence="2">
    <location>
        <begin position="4"/>
        <end position="44"/>
    </location>
</feature>
<organism evidence="3 4">
    <name type="scientific">Chitinophaga jiangningensis</name>
    <dbReference type="NCBI Taxonomy" id="1419482"/>
    <lineage>
        <taxon>Bacteria</taxon>
        <taxon>Pseudomonadati</taxon>
        <taxon>Bacteroidota</taxon>
        <taxon>Chitinophagia</taxon>
        <taxon>Chitinophagales</taxon>
        <taxon>Chitinophagaceae</taxon>
        <taxon>Chitinophaga</taxon>
    </lineage>
</organism>
<evidence type="ECO:0000313" key="4">
    <source>
        <dbReference type="Proteomes" id="UP000184420"/>
    </source>
</evidence>
<evidence type="ECO:0000259" key="2">
    <source>
        <dbReference type="Pfam" id="PF00085"/>
    </source>
</evidence>
<keyword evidence="4" id="KW-1185">Reference proteome</keyword>
<sequence length="53" mass="5912">MAFILTDENFETEVLKSDKLAVVDFWAEWCGACAAMGLVIGDLAKFRNIARCK</sequence>
<accession>A0A1M7KC02</accession>
<dbReference type="AlphaFoldDB" id="A0A1M7KC02"/>